<protein>
    <recommendedName>
        <fullName evidence="4">DUF1453 domain-containing protein</fullName>
    </recommendedName>
</protein>
<sequence>MLDILQGTPLWVYGVFLLICYYGIKARKAHLERPRTLLITPLLFALWSFFSLKYADHFAITLCVWLVGIVLGCLAASSLFPHQRLTLAEGGQRLIVPGSWNILGIYLLFFAIKYFLGYQEAVHPEHSNDAELILIAGFAPGFTVGLFFGRAANYYRGWLELRGVGV</sequence>
<keyword evidence="1" id="KW-1133">Transmembrane helix</keyword>
<evidence type="ECO:0000256" key="1">
    <source>
        <dbReference type="SAM" id="Phobius"/>
    </source>
</evidence>
<evidence type="ECO:0000313" key="3">
    <source>
        <dbReference type="Proteomes" id="UP000438196"/>
    </source>
</evidence>
<keyword evidence="3" id="KW-1185">Reference proteome</keyword>
<feature type="transmembrane region" description="Helical" evidence="1">
    <location>
        <begin position="132"/>
        <end position="152"/>
    </location>
</feature>
<comment type="caution">
    <text evidence="2">The sequence shown here is derived from an EMBL/GenBank/DDBJ whole genome shotgun (WGS) entry which is preliminary data.</text>
</comment>
<keyword evidence="1" id="KW-0472">Membrane</keyword>
<feature type="transmembrane region" description="Helical" evidence="1">
    <location>
        <begin position="36"/>
        <end position="52"/>
    </location>
</feature>
<dbReference type="Proteomes" id="UP000438196">
    <property type="component" value="Unassembled WGS sequence"/>
</dbReference>
<evidence type="ECO:0008006" key="4">
    <source>
        <dbReference type="Google" id="ProtNLM"/>
    </source>
</evidence>
<proteinExistence type="predicted"/>
<keyword evidence="1" id="KW-0812">Transmembrane</keyword>
<accession>A0A6I3WKR1</accession>
<feature type="transmembrane region" description="Helical" evidence="1">
    <location>
        <begin position="6"/>
        <end position="24"/>
    </location>
</feature>
<gene>
    <name evidence="2" type="ORF">GNF76_26720</name>
</gene>
<feature type="transmembrane region" description="Helical" evidence="1">
    <location>
        <begin position="94"/>
        <end position="112"/>
    </location>
</feature>
<dbReference type="AlphaFoldDB" id="A0A6I3WKR1"/>
<feature type="transmembrane region" description="Helical" evidence="1">
    <location>
        <begin position="58"/>
        <end position="82"/>
    </location>
</feature>
<reference evidence="2 3" key="1">
    <citation type="submission" date="2019-11" db="EMBL/GenBank/DDBJ databases">
        <title>Pseudomonas karstica sp. nov. and Pseudomonas spelaei sp. nov. from karst caves.</title>
        <authorList>
            <person name="Zeman M."/>
        </authorList>
    </citation>
    <scope>NUCLEOTIDE SEQUENCE [LARGE SCALE GENOMIC DNA]</scope>
    <source>
        <strain evidence="2 3">CCM 7893</strain>
    </source>
</reference>
<dbReference type="RefSeq" id="WP_155586064.1">
    <property type="nucleotide sequence ID" value="NZ_JBHSTH010000018.1"/>
</dbReference>
<dbReference type="OrthoDB" id="6023636at2"/>
<name>A0A6I3WKR1_9PSED</name>
<dbReference type="EMBL" id="WNNK01000035">
    <property type="protein sequence ID" value="MUF07943.1"/>
    <property type="molecule type" value="Genomic_DNA"/>
</dbReference>
<evidence type="ECO:0000313" key="2">
    <source>
        <dbReference type="EMBL" id="MUF07943.1"/>
    </source>
</evidence>
<organism evidence="2 3">
    <name type="scientific">Pseudomonas spelaei</name>
    <dbReference type="NCBI Taxonomy" id="1055469"/>
    <lineage>
        <taxon>Bacteria</taxon>
        <taxon>Pseudomonadati</taxon>
        <taxon>Pseudomonadota</taxon>
        <taxon>Gammaproteobacteria</taxon>
        <taxon>Pseudomonadales</taxon>
        <taxon>Pseudomonadaceae</taxon>
        <taxon>Pseudomonas</taxon>
    </lineage>
</organism>